<name>A0A2A9NL70_9AGAR</name>
<dbReference type="OrthoDB" id="414243at2759"/>
<dbReference type="GO" id="GO:0008195">
    <property type="term" value="F:phosphatidate phosphatase activity"/>
    <property type="evidence" value="ECO:0007669"/>
    <property type="project" value="InterPro"/>
</dbReference>
<keyword evidence="4" id="KW-1185">Reference proteome</keyword>
<organism evidence="3 4">
    <name type="scientific">Amanita thiersii Skay4041</name>
    <dbReference type="NCBI Taxonomy" id="703135"/>
    <lineage>
        <taxon>Eukaryota</taxon>
        <taxon>Fungi</taxon>
        <taxon>Dikarya</taxon>
        <taxon>Basidiomycota</taxon>
        <taxon>Agaricomycotina</taxon>
        <taxon>Agaricomycetes</taxon>
        <taxon>Agaricomycetidae</taxon>
        <taxon>Agaricales</taxon>
        <taxon>Pluteineae</taxon>
        <taxon>Amanitaceae</taxon>
        <taxon>Amanita</taxon>
    </lineage>
</organism>
<accession>A0A2A9NL70</accession>
<keyword evidence="1" id="KW-0732">Signal</keyword>
<dbReference type="PANTHER" id="PTHR28208">
    <property type="entry name" value="PHOSPHATIDATE PHOSPHATASE APP1"/>
    <property type="match status" value="1"/>
</dbReference>
<feature type="chain" id="PRO_5012270361" description="Phosphatidate phosphatase APP1 catalytic domain-containing protein" evidence="1">
    <location>
        <begin position="19"/>
        <end position="380"/>
    </location>
</feature>
<dbReference type="PANTHER" id="PTHR28208:SF1">
    <property type="entry name" value="FILAMENT ORGANIZATION PROTEIN APP1-LIKE, PUTATIVE (AFU_ORTHOLOGUE AFUA_1G06650)-RELATED"/>
    <property type="match status" value="1"/>
</dbReference>
<dbReference type="InterPro" id="IPR052935">
    <property type="entry name" value="Mg2+_PAP"/>
</dbReference>
<protein>
    <recommendedName>
        <fullName evidence="2">Phosphatidate phosphatase APP1 catalytic domain-containing protein</fullName>
    </recommendedName>
</protein>
<evidence type="ECO:0000259" key="2">
    <source>
        <dbReference type="Pfam" id="PF09949"/>
    </source>
</evidence>
<dbReference type="EMBL" id="KZ301996">
    <property type="protein sequence ID" value="PFH50838.1"/>
    <property type="molecule type" value="Genomic_DNA"/>
</dbReference>
<proteinExistence type="predicted"/>
<dbReference type="InterPro" id="IPR019236">
    <property type="entry name" value="APP1_cat"/>
</dbReference>
<evidence type="ECO:0000313" key="3">
    <source>
        <dbReference type="EMBL" id="PFH50838.1"/>
    </source>
</evidence>
<dbReference type="AlphaFoldDB" id="A0A2A9NL70"/>
<evidence type="ECO:0000313" key="4">
    <source>
        <dbReference type="Proteomes" id="UP000242287"/>
    </source>
</evidence>
<feature type="signal peptide" evidence="1">
    <location>
        <begin position="1"/>
        <end position="18"/>
    </location>
</feature>
<dbReference type="Pfam" id="PF09949">
    <property type="entry name" value="APP1_cat"/>
    <property type="match status" value="1"/>
</dbReference>
<feature type="domain" description="Phosphatidate phosphatase APP1 catalytic" evidence="2">
    <location>
        <begin position="181"/>
        <end position="335"/>
    </location>
</feature>
<gene>
    <name evidence="3" type="ORF">AMATHDRAFT_3575</name>
</gene>
<dbReference type="GO" id="GO:0030479">
    <property type="term" value="C:actin cortical patch"/>
    <property type="evidence" value="ECO:0007669"/>
    <property type="project" value="TreeGrafter"/>
</dbReference>
<dbReference type="Proteomes" id="UP000242287">
    <property type="component" value="Unassembled WGS sequence"/>
</dbReference>
<dbReference type="STRING" id="703135.A0A2A9NL70"/>
<evidence type="ECO:0000256" key="1">
    <source>
        <dbReference type="SAM" id="SignalP"/>
    </source>
</evidence>
<reference evidence="3 4" key="1">
    <citation type="submission" date="2014-02" db="EMBL/GenBank/DDBJ databases">
        <title>Transposable element dynamics among asymbiotic and ectomycorrhizal Amanita fungi.</title>
        <authorList>
            <consortium name="DOE Joint Genome Institute"/>
            <person name="Hess J."/>
            <person name="Skrede I."/>
            <person name="Wolfe B."/>
            <person name="LaButti K."/>
            <person name="Ohm R.A."/>
            <person name="Grigoriev I.V."/>
            <person name="Pringle A."/>
        </authorList>
    </citation>
    <scope>NUCLEOTIDE SEQUENCE [LARGE SCALE GENOMIC DNA]</scope>
    <source>
        <strain evidence="3 4">SKay4041</strain>
    </source>
</reference>
<sequence length="380" mass="41364">MRVTSLIVLSHALIGGSGFGVFAVPTVGGTRDCIISDRDDVLLLDAPGFPDPKNAQHTLAGFQSYVFERQMDIKPVVDQVTKLFSMMGIDIGNKSEMVTQRLKLFAAKGEEGKTVELEVDECHKHVAMAETARNPTAGSMLRNASIGHCGSAQLAEAKVVLTPKDNRSISANVFISPNEGFGVISDIDDTVKVTEVLNTVAALKNTFLEDPKPVPGMPELYASLSKSLDSPPFVYISGSMVQLYPFLRGFINSAYSESNGAIFLQNFTFVDITSVISFLAGGDILDYKLSVIDNIHGMYPNKKFLAVGDSTQKDPETYAKAFLKYSDFISCTWIRLVDGANNTAERFEAAFQGVPPDRFRLFNDTGISSLRNINVARGDC</sequence>